<dbReference type="PANTHER" id="PTHR46972:SF1">
    <property type="entry name" value="FAD DEPENDENT OXIDOREDUCTASE DOMAIN-CONTAINING PROTEIN"/>
    <property type="match status" value="1"/>
</dbReference>
<dbReference type="GO" id="GO:0004497">
    <property type="term" value="F:monooxygenase activity"/>
    <property type="evidence" value="ECO:0007669"/>
    <property type="project" value="UniProtKB-KW"/>
</dbReference>
<dbReference type="InterPro" id="IPR036188">
    <property type="entry name" value="FAD/NAD-bd_sf"/>
</dbReference>
<evidence type="ECO:0000256" key="6">
    <source>
        <dbReference type="SAM" id="Phobius"/>
    </source>
</evidence>
<evidence type="ECO:0000259" key="7">
    <source>
        <dbReference type="Pfam" id="PF01494"/>
    </source>
</evidence>
<evidence type="ECO:0000313" key="8">
    <source>
        <dbReference type="EMBL" id="EOD52770.1"/>
    </source>
</evidence>
<evidence type="ECO:0000256" key="1">
    <source>
        <dbReference type="ARBA" id="ARBA00022630"/>
    </source>
</evidence>
<evidence type="ECO:0000313" key="9">
    <source>
        <dbReference type="Proteomes" id="UP000013521"/>
    </source>
</evidence>
<dbReference type="PRINTS" id="PR00420">
    <property type="entry name" value="RNGMNOXGNASE"/>
</dbReference>
<name>R1GM60_BOTPV</name>
<dbReference type="InterPro" id="IPR002938">
    <property type="entry name" value="FAD-bd"/>
</dbReference>
<accession>R1GM60</accession>
<dbReference type="Gene3D" id="3.50.50.60">
    <property type="entry name" value="FAD/NAD(P)-binding domain"/>
    <property type="match status" value="2"/>
</dbReference>
<evidence type="ECO:0000256" key="2">
    <source>
        <dbReference type="ARBA" id="ARBA00022827"/>
    </source>
</evidence>
<proteinExistence type="predicted"/>
<keyword evidence="6" id="KW-0472">Membrane</keyword>
<dbReference type="EMBL" id="KB915692">
    <property type="protein sequence ID" value="EOD52770.1"/>
    <property type="molecule type" value="Genomic_DNA"/>
</dbReference>
<dbReference type="KEGG" id="npa:UCRNP2_459"/>
<reference evidence="9" key="1">
    <citation type="journal article" date="2013" name="Genome Announc.">
        <title>Draft genome sequence of Neofusicoccum parvum isolate UCR-NP2, a fungal vascular pathogen associated with grapevine cankers.</title>
        <authorList>
            <person name="Blanco-Ulate B."/>
            <person name="Rolshausen P."/>
            <person name="Cantu D."/>
        </authorList>
    </citation>
    <scope>NUCLEOTIDE SEQUENCE [LARGE SCALE GENOMIC DNA]</scope>
    <source>
        <strain evidence="9">UCR-NP2</strain>
    </source>
</reference>
<dbReference type="eggNOG" id="KOG2614">
    <property type="taxonomic scope" value="Eukaryota"/>
</dbReference>
<keyword evidence="3" id="KW-0560">Oxidoreductase</keyword>
<feature type="transmembrane region" description="Helical" evidence="6">
    <location>
        <begin position="503"/>
        <end position="522"/>
    </location>
</feature>
<keyword evidence="4" id="KW-0503">Monooxygenase</keyword>
<protein>
    <submittedName>
        <fullName evidence="8">Putative tetracycline resistance protein from transposon protein</fullName>
    </submittedName>
</protein>
<keyword evidence="2" id="KW-0274">FAD</keyword>
<dbReference type="STRING" id="1287680.R1GM60"/>
<feature type="compositionally biased region" description="Basic and acidic residues" evidence="5">
    <location>
        <begin position="283"/>
        <end position="292"/>
    </location>
</feature>
<keyword evidence="1" id="KW-0285">Flavoprotein</keyword>
<feature type="domain" description="FAD-binding" evidence="7">
    <location>
        <begin position="380"/>
        <end position="420"/>
    </location>
</feature>
<sequence>MPALNVAIIGAGPAGCTLARLLLLRQHSRQADDSSPATAQLRVQVFEAEPAPGTRRQGGTLDLHPSTGLAALQQAALYDEFLARARFDGEAFRLCDKQLASYVRVAGPPQHRQQHRAPPAGSRGAPEIDRAALRSMLVQALPDGTVRWGWRLQTVSEQLSTQQPGVLEPFPPSYSLHFDGNRTLSGFDLVVGADGAWSRVRPLLAPFSTAGDAGVANPAGPVYSGIAGFRCSISDAARTAPAVFELVNRGSLFAFSDGKTLMGQQLGDGSIWVSASGVKAEDWVDEQRERERLHRRPTPPPQEPAAAAGDGKEQQHHHHHHRLPQDRNHVGAWFKDAVRAEYKGWAPELLQLVDAAEDSARLLPIYMLPPGFRWRTRPGLTLIGDAAHLTVPFAGEGVNIALKDALELSRAIIAALSSGGPADDIDGRGDQQRVVDVATEELRSKRKALAAKVAEYEHDMFSRAHAVQSVSVGMMRAMFFTPGAPRSSIEAYVCWKAWQMQPLLYPLVFVVVHIYFAVWKLFN</sequence>
<keyword evidence="6" id="KW-0812">Transmembrane</keyword>
<evidence type="ECO:0000256" key="4">
    <source>
        <dbReference type="ARBA" id="ARBA00023033"/>
    </source>
</evidence>
<evidence type="ECO:0000256" key="5">
    <source>
        <dbReference type="SAM" id="MobiDB-lite"/>
    </source>
</evidence>
<feature type="region of interest" description="Disordered" evidence="5">
    <location>
        <begin position="283"/>
        <end position="325"/>
    </location>
</feature>
<organism evidence="8 9">
    <name type="scientific">Botryosphaeria parva (strain UCR-NP2)</name>
    <name type="common">Grapevine canker fungus</name>
    <name type="synonym">Neofusicoccum parvum</name>
    <dbReference type="NCBI Taxonomy" id="1287680"/>
    <lineage>
        <taxon>Eukaryota</taxon>
        <taxon>Fungi</taxon>
        <taxon>Dikarya</taxon>
        <taxon>Ascomycota</taxon>
        <taxon>Pezizomycotina</taxon>
        <taxon>Dothideomycetes</taxon>
        <taxon>Dothideomycetes incertae sedis</taxon>
        <taxon>Botryosphaeriales</taxon>
        <taxon>Botryosphaeriaceae</taxon>
        <taxon>Neofusicoccum</taxon>
    </lineage>
</organism>
<dbReference type="Pfam" id="PF01494">
    <property type="entry name" value="FAD_binding_3"/>
    <property type="match status" value="1"/>
</dbReference>
<keyword evidence="6" id="KW-1133">Transmembrane helix</keyword>
<dbReference type="OMA" id="ERWILRM"/>
<evidence type="ECO:0000256" key="3">
    <source>
        <dbReference type="ARBA" id="ARBA00023002"/>
    </source>
</evidence>
<dbReference type="SUPFAM" id="SSF51905">
    <property type="entry name" value="FAD/NAD(P)-binding domain"/>
    <property type="match status" value="1"/>
</dbReference>
<dbReference type="PANTHER" id="PTHR46972">
    <property type="entry name" value="MONOOXYGENASE ASQM-RELATED"/>
    <property type="match status" value="1"/>
</dbReference>
<gene>
    <name evidence="8" type="ORF">UCRNP2_459</name>
</gene>
<dbReference type="AlphaFoldDB" id="R1GM60"/>
<dbReference type="OrthoDB" id="655030at2759"/>
<dbReference type="Proteomes" id="UP000013521">
    <property type="component" value="Unassembled WGS sequence"/>
</dbReference>
<dbReference type="HOGENOM" id="CLU_009665_4_0_1"/>
<dbReference type="GO" id="GO:0071949">
    <property type="term" value="F:FAD binding"/>
    <property type="evidence" value="ECO:0007669"/>
    <property type="project" value="InterPro"/>
</dbReference>